<dbReference type="Pfam" id="PF13589">
    <property type="entry name" value="HATPase_c_3"/>
    <property type="match status" value="1"/>
</dbReference>
<keyword evidence="2" id="KW-1185">Reference proteome</keyword>
<sequence>MNTSYTFNISLSVLNHLGRNLYRSFITILGEAISNAWDADAKRVSITIDRDKSLLIIRDDGIGMTSKDFQDKFLKIGYSKRQSGDSKTPDGRPFIGRKGIGKLALLSCAKKISVITKACGSDWVGGVIDNSSLDKAISDDIPSSGYKLGVLPPSILTKYTSSFITEGSGTILIFEDINEGIRNKIEYIRQQIALSFRFSLLDPSFCITLNEVDVTINDLQELINNTQFLWKINEQTKDEYIVRLEEKATPEFRTKTFDVNQLPISGFIASIQKPSMLTIRGAQEKVSLDLYVNGRLREKDILRHISFSRVVENYLYGQIHYNDLDDEKDRFTSSREGVIPNDDKYKALLECLKEEVMPSIINDWDKWRLELKQDGDPDNTTSLTTRERKSKALFDELSRGFVNGVQPTTQRKIDAWIQDLEPDAKFNLPAYGECFLAENLLRRYIEEQQIPLSSKQNNIEKWRKNAIEAQNKAGISIRIREIDTDIYYYDMQLLSELSDPERDRGSKACLSRDALTYKPMRDAMAHTSRLTKDAQNLLTTTFANIKARLIKLLGSSSQNES</sequence>
<dbReference type="AlphaFoldDB" id="C2ME12"/>
<dbReference type="SUPFAM" id="SSF55874">
    <property type="entry name" value="ATPase domain of HSP90 chaperone/DNA topoisomerase II/histidine kinase"/>
    <property type="match status" value="1"/>
</dbReference>
<dbReference type="InterPro" id="IPR020575">
    <property type="entry name" value="Hsp90_N"/>
</dbReference>
<proteinExistence type="predicted"/>
<evidence type="ECO:0000313" key="2">
    <source>
        <dbReference type="Proteomes" id="UP000003303"/>
    </source>
</evidence>
<dbReference type="Proteomes" id="UP000003303">
    <property type="component" value="Unassembled WGS sequence"/>
</dbReference>
<protein>
    <recommendedName>
        <fullName evidence="3">ATPase/histidine kinase/DNA gyrase B/HSP90 domain protein</fullName>
    </recommendedName>
</protein>
<organism evidence="1 2">
    <name type="scientific">Porphyromonas uenonis 60-3</name>
    <dbReference type="NCBI Taxonomy" id="596327"/>
    <lineage>
        <taxon>Bacteria</taxon>
        <taxon>Pseudomonadati</taxon>
        <taxon>Bacteroidota</taxon>
        <taxon>Bacteroidia</taxon>
        <taxon>Bacteroidales</taxon>
        <taxon>Porphyromonadaceae</taxon>
        <taxon>Porphyromonas</taxon>
    </lineage>
</organism>
<dbReference type="EMBL" id="ACLR01000221">
    <property type="protein sequence ID" value="EEK16015.1"/>
    <property type="molecule type" value="Genomic_DNA"/>
</dbReference>
<dbReference type="Gene3D" id="3.30.565.10">
    <property type="entry name" value="Histidine kinase-like ATPase, C-terminal domain"/>
    <property type="match status" value="1"/>
</dbReference>
<name>C2ME12_9PORP</name>
<dbReference type="eggNOG" id="COG0326">
    <property type="taxonomic scope" value="Bacteria"/>
</dbReference>
<evidence type="ECO:0008006" key="3">
    <source>
        <dbReference type="Google" id="ProtNLM"/>
    </source>
</evidence>
<reference evidence="1 2" key="1">
    <citation type="submission" date="2009-04" db="EMBL/GenBank/DDBJ databases">
        <authorList>
            <person name="Sebastian Y."/>
            <person name="Madupu R."/>
            <person name="Durkin A.S."/>
            <person name="Torralba M."/>
            <person name="Methe B."/>
            <person name="Sutton G.G."/>
            <person name="Strausberg R.L."/>
            <person name="Nelson K.E."/>
        </authorList>
    </citation>
    <scope>NUCLEOTIDE SEQUENCE [LARGE SCALE GENOMIC DNA]</scope>
    <source>
        <strain evidence="1 2">60-3</strain>
    </source>
</reference>
<dbReference type="OrthoDB" id="9816482at2"/>
<comment type="caution">
    <text evidence="1">The sequence shown here is derived from an EMBL/GenBank/DDBJ whole genome shotgun (WGS) entry which is preliminary data.</text>
</comment>
<dbReference type="STRING" id="596327.PORUE0001_0925"/>
<accession>C2ME12</accession>
<dbReference type="InterPro" id="IPR036890">
    <property type="entry name" value="HATPase_C_sf"/>
</dbReference>
<dbReference type="PRINTS" id="PR00775">
    <property type="entry name" value="HEATSHOCK90"/>
</dbReference>
<gene>
    <name evidence="1" type="ORF">PORUE0001_0925</name>
</gene>
<dbReference type="RefSeq" id="WP_007366081.1">
    <property type="nucleotide sequence ID" value="NZ_ACLR01000221.1"/>
</dbReference>
<evidence type="ECO:0000313" key="1">
    <source>
        <dbReference type="EMBL" id="EEK16015.1"/>
    </source>
</evidence>